<feature type="compositionally biased region" description="Pro residues" evidence="1">
    <location>
        <begin position="226"/>
        <end position="235"/>
    </location>
</feature>
<protein>
    <recommendedName>
        <fullName evidence="3">Type IV / VI secretion system DotU domain-containing protein</fullName>
    </recommendedName>
</protein>
<feature type="compositionally biased region" description="Basic and acidic residues" evidence="1">
    <location>
        <begin position="1"/>
        <end position="13"/>
    </location>
</feature>
<reference evidence="4 5" key="1">
    <citation type="submission" date="2016-11" db="EMBL/GenBank/DDBJ databases">
        <title>Study of marine rhodopsin-containing bacteria.</title>
        <authorList>
            <person name="Yoshizawa S."/>
            <person name="Kumagai Y."/>
            <person name="Kogure K."/>
        </authorList>
    </citation>
    <scope>NUCLEOTIDE SEQUENCE [LARGE SCALE GENOMIC DNA]</scope>
    <source>
        <strain evidence="4 5">SAORIC-28</strain>
    </source>
</reference>
<dbReference type="EMBL" id="MQWD01000001">
    <property type="protein sequence ID" value="PAP75308.1"/>
    <property type="molecule type" value="Genomic_DNA"/>
</dbReference>
<feature type="compositionally biased region" description="Low complexity" evidence="1">
    <location>
        <begin position="57"/>
        <end position="66"/>
    </location>
</feature>
<dbReference type="OrthoDB" id="345640at2"/>
<feature type="compositionally biased region" description="Pro residues" evidence="1">
    <location>
        <begin position="175"/>
        <end position="205"/>
    </location>
</feature>
<keyword evidence="5" id="KW-1185">Reference proteome</keyword>
<feature type="compositionally biased region" description="Basic and acidic residues" evidence="1">
    <location>
        <begin position="206"/>
        <end position="216"/>
    </location>
</feature>
<name>A0A271IWJ8_9BACT</name>
<feature type="domain" description="Type IV / VI secretion system DotU" evidence="3">
    <location>
        <begin position="297"/>
        <end position="495"/>
    </location>
</feature>
<feature type="compositionally biased region" description="Pro residues" evidence="1">
    <location>
        <begin position="80"/>
        <end position="96"/>
    </location>
</feature>
<dbReference type="PANTHER" id="PTHR38033:SF1">
    <property type="entry name" value="DOTU FAMILY TYPE IV_VI SECRETION SYSTEM PROTEIN"/>
    <property type="match status" value="1"/>
</dbReference>
<dbReference type="RefSeq" id="WP_095508944.1">
    <property type="nucleotide sequence ID" value="NZ_MQWD01000001.1"/>
</dbReference>
<dbReference type="PANTHER" id="PTHR38033">
    <property type="entry name" value="MEMBRANE PROTEIN-RELATED"/>
    <property type="match status" value="1"/>
</dbReference>
<keyword evidence="2" id="KW-1133">Transmembrane helix</keyword>
<feature type="transmembrane region" description="Helical" evidence="2">
    <location>
        <begin position="476"/>
        <end position="493"/>
    </location>
</feature>
<feature type="region of interest" description="Disordered" evidence="1">
    <location>
        <begin position="1"/>
        <end position="287"/>
    </location>
</feature>
<gene>
    <name evidence="4" type="ORF">BSZ37_02045</name>
</gene>
<feature type="compositionally biased region" description="Pro residues" evidence="1">
    <location>
        <begin position="149"/>
        <end position="161"/>
    </location>
</feature>
<sequence length="517" mass="54367">MADDPRPDDDATRIYRPYGSPPPDADEPDPFAPDPPASGEPSADPFAPSRPAPTSKDPFAPDADPFAPEPSTVPADDPFAPRPSGSPDPFAPPPSKPSALENKSGGDATDLFGPPIDFGSGPSSDGPPADDPFAAPPEAADLVSGGDPFAPPPTAAPTPDPDPFRAPETGDDPFAPRPGGSPDPFAPSPPSTPDPFSAGPPPEAKAPPKPEPKDDPFELGAADPFAPAPKAPAPQPRDREDPFAARPSTETSDPFASLKSAGGGGGGGYDDSSFHGTPYAGGDEMELPESFGTERTLAGAFTPVFSLVLQIRAAQRLGDGQALRQRIERLLAESARTARSYNVPEEDIEEATFCLVAFLDEAILATDWPGHDAWSSQPLQLTHYDRYDAGERFFDRLKRLLDEGATRTGVLEVYYLCLALGFKGRYAIHGREVLRRLVEDLHGRLERAYGAPGALSPRGRSREVPAEAEKDGLPTWALWVGAAVLVALLYLGLSFSLSGAANDTADDLRALTAASAE</sequence>
<evidence type="ECO:0000313" key="4">
    <source>
        <dbReference type="EMBL" id="PAP75308.1"/>
    </source>
</evidence>
<dbReference type="Gene3D" id="1.25.40.590">
    <property type="entry name" value="Type IV / VI secretion system, DotU"/>
    <property type="match status" value="1"/>
</dbReference>
<dbReference type="NCBIfam" id="TIGR03349">
    <property type="entry name" value="IV_VI_DotU"/>
    <property type="match status" value="1"/>
</dbReference>
<evidence type="ECO:0000259" key="3">
    <source>
        <dbReference type="Pfam" id="PF09850"/>
    </source>
</evidence>
<evidence type="ECO:0000313" key="5">
    <source>
        <dbReference type="Proteomes" id="UP000216339"/>
    </source>
</evidence>
<dbReference type="NCBIfam" id="NF038228">
    <property type="entry name" value="IcmH_DotU_IVB"/>
    <property type="match status" value="1"/>
</dbReference>
<evidence type="ECO:0000256" key="1">
    <source>
        <dbReference type="SAM" id="MobiDB-lite"/>
    </source>
</evidence>
<dbReference type="Proteomes" id="UP000216339">
    <property type="component" value="Unassembled WGS sequence"/>
</dbReference>
<keyword evidence="2" id="KW-0812">Transmembrane</keyword>
<feature type="compositionally biased region" description="Low complexity" evidence="1">
    <location>
        <begin position="112"/>
        <end position="141"/>
    </location>
</feature>
<accession>A0A271IWJ8</accession>
<evidence type="ECO:0000256" key="2">
    <source>
        <dbReference type="SAM" id="Phobius"/>
    </source>
</evidence>
<proteinExistence type="predicted"/>
<dbReference type="Pfam" id="PF09850">
    <property type="entry name" value="DotU"/>
    <property type="match status" value="1"/>
</dbReference>
<comment type="caution">
    <text evidence="4">The sequence shown here is derived from an EMBL/GenBank/DDBJ whole genome shotgun (WGS) entry which is preliminary data.</text>
</comment>
<dbReference type="AlphaFoldDB" id="A0A271IWJ8"/>
<dbReference type="InterPro" id="IPR038522">
    <property type="entry name" value="T4/T6SS_DotU_sf"/>
</dbReference>
<keyword evidence="2" id="KW-0472">Membrane</keyword>
<dbReference type="InterPro" id="IPR017732">
    <property type="entry name" value="T4/T6SS_DotU"/>
</dbReference>
<organism evidence="4 5">
    <name type="scientific">Rubrivirga marina</name>
    <dbReference type="NCBI Taxonomy" id="1196024"/>
    <lineage>
        <taxon>Bacteria</taxon>
        <taxon>Pseudomonadati</taxon>
        <taxon>Rhodothermota</taxon>
        <taxon>Rhodothermia</taxon>
        <taxon>Rhodothermales</taxon>
        <taxon>Rubricoccaceae</taxon>
        <taxon>Rubrivirga</taxon>
    </lineage>
</organism>